<dbReference type="CDD" id="cd01949">
    <property type="entry name" value="GGDEF"/>
    <property type="match status" value="1"/>
</dbReference>
<feature type="transmembrane region" description="Helical" evidence="3">
    <location>
        <begin position="91"/>
        <end position="107"/>
    </location>
</feature>
<evidence type="ECO:0000256" key="3">
    <source>
        <dbReference type="SAM" id="Phobius"/>
    </source>
</evidence>
<protein>
    <recommendedName>
        <fullName evidence="1">diguanylate cyclase</fullName>
        <ecNumber evidence="1">2.7.7.65</ecNumber>
    </recommendedName>
</protein>
<keyword evidence="3" id="KW-1133">Transmembrane helix</keyword>
<evidence type="ECO:0000313" key="6">
    <source>
        <dbReference type="Proteomes" id="UP001169006"/>
    </source>
</evidence>
<evidence type="ECO:0000256" key="1">
    <source>
        <dbReference type="ARBA" id="ARBA00012528"/>
    </source>
</evidence>
<proteinExistence type="predicted"/>
<gene>
    <name evidence="5" type="ORF">Q2T52_06845</name>
</gene>
<comment type="caution">
    <text evidence="5">The sequence shown here is derived from an EMBL/GenBank/DDBJ whole genome shotgun (WGS) entry which is preliminary data.</text>
</comment>
<dbReference type="SMART" id="SM00267">
    <property type="entry name" value="GGDEF"/>
    <property type="match status" value="1"/>
</dbReference>
<feature type="transmembrane region" description="Helical" evidence="3">
    <location>
        <begin position="38"/>
        <end position="57"/>
    </location>
</feature>
<accession>A0ABT8STP6</accession>
<dbReference type="EMBL" id="JAUKWQ010000001">
    <property type="protein sequence ID" value="MDO1581814.1"/>
    <property type="molecule type" value="Genomic_DNA"/>
</dbReference>
<feature type="domain" description="GGDEF" evidence="4">
    <location>
        <begin position="245"/>
        <end position="380"/>
    </location>
</feature>
<dbReference type="InterPro" id="IPR050469">
    <property type="entry name" value="Diguanylate_Cyclase"/>
</dbReference>
<evidence type="ECO:0000259" key="4">
    <source>
        <dbReference type="PROSITE" id="PS50887"/>
    </source>
</evidence>
<feature type="transmembrane region" description="Helical" evidence="3">
    <location>
        <begin position="181"/>
        <end position="204"/>
    </location>
</feature>
<evidence type="ECO:0000313" key="5">
    <source>
        <dbReference type="EMBL" id="MDO1581814.1"/>
    </source>
</evidence>
<feature type="transmembrane region" description="Helical" evidence="3">
    <location>
        <begin position="6"/>
        <end position="26"/>
    </location>
</feature>
<dbReference type="Proteomes" id="UP001169006">
    <property type="component" value="Unassembled WGS sequence"/>
</dbReference>
<organism evidence="5 6">
    <name type="scientific">Rhizobium oryzicola</name>
    <dbReference type="NCBI Taxonomy" id="1232668"/>
    <lineage>
        <taxon>Bacteria</taxon>
        <taxon>Pseudomonadati</taxon>
        <taxon>Pseudomonadota</taxon>
        <taxon>Alphaproteobacteria</taxon>
        <taxon>Hyphomicrobiales</taxon>
        <taxon>Rhizobiaceae</taxon>
        <taxon>Rhizobium/Agrobacterium group</taxon>
        <taxon>Rhizobium</taxon>
    </lineage>
</organism>
<dbReference type="InterPro" id="IPR000160">
    <property type="entry name" value="GGDEF_dom"/>
</dbReference>
<feature type="transmembrane region" description="Helical" evidence="3">
    <location>
        <begin position="147"/>
        <end position="165"/>
    </location>
</feature>
<keyword evidence="5" id="KW-0808">Transferase</keyword>
<dbReference type="Pfam" id="PF00990">
    <property type="entry name" value="GGDEF"/>
    <property type="match status" value="1"/>
</dbReference>
<keyword evidence="3" id="KW-0812">Transmembrane</keyword>
<dbReference type="InterPro" id="IPR029787">
    <property type="entry name" value="Nucleotide_cyclase"/>
</dbReference>
<feature type="transmembrane region" description="Helical" evidence="3">
    <location>
        <begin position="113"/>
        <end position="135"/>
    </location>
</feature>
<dbReference type="InterPro" id="IPR043128">
    <property type="entry name" value="Rev_trsase/Diguanyl_cyclase"/>
</dbReference>
<feature type="transmembrane region" description="Helical" evidence="3">
    <location>
        <begin position="63"/>
        <end position="84"/>
    </location>
</feature>
<dbReference type="PANTHER" id="PTHR45138">
    <property type="entry name" value="REGULATORY COMPONENTS OF SENSORY TRANSDUCTION SYSTEM"/>
    <property type="match status" value="1"/>
</dbReference>
<keyword evidence="3" id="KW-0472">Membrane</keyword>
<keyword evidence="6" id="KW-1185">Reference proteome</keyword>
<dbReference type="SUPFAM" id="SSF55073">
    <property type="entry name" value="Nucleotide cyclase"/>
    <property type="match status" value="1"/>
</dbReference>
<name>A0ABT8STP6_9HYPH</name>
<reference evidence="5" key="2">
    <citation type="submission" date="2023-07" db="EMBL/GenBank/DDBJ databases">
        <authorList>
            <person name="Sun H."/>
        </authorList>
    </citation>
    <scope>NUCLEOTIDE SEQUENCE</scope>
    <source>
        <strain evidence="5">05753</strain>
    </source>
</reference>
<dbReference type="PROSITE" id="PS50887">
    <property type="entry name" value="GGDEF"/>
    <property type="match status" value="1"/>
</dbReference>
<dbReference type="GO" id="GO:0052621">
    <property type="term" value="F:diguanylate cyclase activity"/>
    <property type="evidence" value="ECO:0007669"/>
    <property type="project" value="UniProtKB-EC"/>
</dbReference>
<evidence type="ECO:0000256" key="2">
    <source>
        <dbReference type="ARBA" id="ARBA00034247"/>
    </source>
</evidence>
<sequence>MDIATALMLWSTEATTLAVLLLATWLHNRNLKEIGTWGAGFACHGIGVAMIGLRGIIPDFVSIHAGNILQLAGAGFWCAGLMIYDHKRLRPWLAAPALIWIVCMLFPDVRQEFWARIVVFQIAAGVGYGLLAFLLIEGQHTQRLTRILFSIVAVIQCCIALRMAIETIGLRPGNFKQLPNVVAFTVGNIFCLVCGIMLGARLLMSRTEETLRQLALVDPLTGVLNRRGLFEQFTEIRAKSTPARPLVAIVVFDLDHFKRINDVHGHSTGDEVLVSFSRLATDHIGKMGVFGRMGGEEFACILSVSSQSEASGVAEAIRMSLMHLEITTGAEHIKVQATVSAGLAIMPAAKAELEAMLMTADKALYAAKAAGRNRVALQATLCETPVANAPGLPDAFSLPPTAAAQEAASRYHEFGRGI</sequence>
<reference evidence="5" key="1">
    <citation type="journal article" date="2015" name="Int. J. Syst. Evol. Microbiol.">
        <title>Rhizobium oryzicola sp. nov., potential plant-growth-promoting endophytic bacteria isolated from rice roots.</title>
        <authorList>
            <person name="Zhang X.X."/>
            <person name="Gao J.S."/>
            <person name="Cao Y.H."/>
            <person name="Sheirdil R.A."/>
            <person name="Wang X.C."/>
            <person name="Zhang L."/>
        </authorList>
    </citation>
    <scope>NUCLEOTIDE SEQUENCE</scope>
    <source>
        <strain evidence="5">05753</strain>
    </source>
</reference>
<dbReference type="PANTHER" id="PTHR45138:SF9">
    <property type="entry name" value="DIGUANYLATE CYCLASE DGCM-RELATED"/>
    <property type="match status" value="1"/>
</dbReference>
<keyword evidence="5" id="KW-0548">Nucleotidyltransferase</keyword>
<dbReference type="RefSeq" id="WP_302075899.1">
    <property type="nucleotide sequence ID" value="NZ_JAUKWQ010000001.1"/>
</dbReference>
<dbReference type="EC" id="2.7.7.65" evidence="1"/>
<dbReference type="Gene3D" id="3.30.70.270">
    <property type="match status" value="1"/>
</dbReference>
<comment type="catalytic activity">
    <reaction evidence="2">
        <text>2 GTP = 3',3'-c-di-GMP + 2 diphosphate</text>
        <dbReference type="Rhea" id="RHEA:24898"/>
        <dbReference type="ChEBI" id="CHEBI:33019"/>
        <dbReference type="ChEBI" id="CHEBI:37565"/>
        <dbReference type="ChEBI" id="CHEBI:58805"/>
        <dbReference type="EC" id="2.7.7.65"/>
    </reaction>
</comment>
<dbReference type="NCBIfam" id="TIGR00254">
    <property type="entry name" value="GGDEF"/>
    <property type="match status" value="1"/>
</dbReference>